<evidence type="ECO:0000313" key="2">
    <source>
        <dbReference type="Proteomes" id="UP000236291"/>
    </source>
</evidence>
<name>A0A2K3PH37_TRIPR</name>
<evidence type="ECO:0000313" key="1">
    <source>
        <dbReference type="EMBL" id="PNY14603.1"/>
    </source>
</evidence>
<reference evidence="1 2" key="1">
    <citation type="journal article" date="2014" name="Am. J. Bot.">
        <title>Genome assembly and annotation for red clover (Trifolium pratense; Fabaceae).</title>
        <authorList>
            <person name="Istvanek J."/>
            <person name="Jaros M."/>
            <person name="Krenek A."/>
            <person name="Repkova J."/>
        </authorList>
    </citation>
    <scope>NUCLEOTIDE SEQUENCE [LARGE SCALE GENOMIC DNA]</scope>
    <source>
        <strain evidence="2">cv. Tatra</strain>
        <tissue evidence="1">Young leaves</tissue>
    </source>
</reference>
<gene>
    <name evidence="1" type="ORF">L195_g011287</name>
</gene>
<organism evidence="1 2">
    <name type="scientific">Trifolium pratense</name>
    <name type="common">Red clover</name>
    <dbReference type="NCBI Taxonomy" id="57577"/>
    <lineage>
        <taxon>Eukaryota</taxon>
        <taxon>Viridiplantae</taxon>
        <taxon>Streptophyta</taxon>
        <taxon>Embryophyta</taxon>
        <taxon>Tracheophyta</taxon>
        <taxon>Spermatophyta</taxon>
        <taxon>Magnoliopsida</taxon>
        <taxon>eudicotyledons</taxon>
        <taxon>Gunneridae</taxon>
        <taxon>Pentapetalae</taxon>
        <taxon>rosids</taxon>
        <taxon>fabids</taxon>
        <taxon>Fabales</taxon>
        <taxon>Fabaceae</taxon>
        <taxon>Papilionoideae</taxon>
        <taxon>50 kb inversion clade</taxon>
        <taxon>NPAAA clade</taxon>
        <taxon>Hologalegina</taxon>
        <taxon>IRL clade</taxon>
        <taxon>Trifolieae</taxon>
        <taxon>Trifolium</taxon>
    </lineage>
</organism>
<reference evidence="1 2" key="2">
    <citation type="journal article" date="2017" name="Front. Plant Sci.">
        <title>Gene Classification and Mining of Molecular Markers Useful in Red Clover (Trifolium pratense) Breeding.</title>
        <authorList>
            <person name="Istvanek J."/>
            <person name="Dluhosova J."/>
            <person name="Dluhos P."/>
            <person name="Patkova L."/>
            <person name="Nedelnik J."/>
            <person name="Repkova J."/>
        </authorList>
    </citation>
    <scope>NUCLEOTIDE SEQUENCE [LARGE SCALE GENOMIC DNA]</scope>
    <source>
        <strain evidence="2">cv. Tatra</strain>
        <tissue evidence="1">Young leaves</tissue>
    </source>
</reference>
<sequence>MVSRNHRWPVRFAATRLERLHTTQLSYTSRTTDSLLPDLRDCTQHSSPTLAEPLAMHWCLQWILPTDQDGHFFVETDSEVTVKCLHGHIRIAAIKNIILDCSDILSKRCTCGVAHMMGTFDTLRRGFKLKLLHFSTLSVRELCF</sequence>
<dbReference type="EMBL" id="ASHM01006994">
    <property type="protein sequence ID" value="PNY14603.1"/>
    <property type="molecule type" value="Genomic_DNA"/>
</dbReference>
<proteinExistence type="predicted"/>
<dbReference type="Proteomes" id="UP000236291">
    <property type="component" value="Unassembled WGS sequence"/>
</dbReference>
<accession>A0A2K3PH37</accession>
<protein>
    <submittedName>
        <fullName evidence="1">Uncharacterized protein</fullName>
    </submittedName>
</protein>
<dbReference type="AlphaFoldDB" id="A0A2K3PH37"/>
<comment type="caution">
    <text evidence="1">The sequence shown here is derived from an EMBL/GenBank/DDBJ whole genome shotgun (WGS) entry which is preliminary data.</text>
</comment>